<dbReference type="GO" id="GO:0020037">
    <property type="term" value="F:heme binding"/>
    <property type="evidence" value="ECO:0007669"/>
    <property type="project" value="InterPro"/>
</dbReference>
<dbReference type="AlphaFoldDB" id="A0A914BV76"/>
<dbReference type="InterPro" id="IPR012292">
    <property type="entry name" value="Globin/Proto"/>
</dbReference>
<dbReference type="SUPFAM" id="SSF46458">
    <property type="entry name" value="Globin-like"/>
    <property type="match status" value="1"/>
</dbReference>
<dbReference type="PANTHER" id="PTHR47768:SF1">
    <property type="entry name" value="GLOBIN FAMILY PROFILE DOMAIN-CONTAINING PROTEIN"/>
    <property type="match status" value="1"/>
</dbReference>
<keyword evidence="1" id="KW-0561">Oxygen transport</keyword>
<evidence type="ECO:0000256" key="1">
    <source>
        <dbReference type="RuleBase" id="RU000356"/>
    </source>
</evidence>
<accession>A0A914BV76</accession>
<keyword evidence="1" id="KW-0349">Heme</keyword>
<organism evidence="3 4">
    <name type="scientific">Acrobeloides nanus</name>
    <dbReference type="NCBI Taxonomy" id="290746"/>
    <lineage>
        <taxon>Eukaryota</taxon>
        <taxon>Metazoa</taxon>
        <taxon>Ecdysozoa</taxon>
        <taxon>Nematoda</taxon>
        <taxon>Chromadorea</taxon>
        <taxon>Rhabditida</taxon>
        <taxon>Tylenchina</taxon>
        <taxon>Cephalobomorpha</taxon>
        <taxon>Cephaloboidea</taxon>
        <taxon>Cephalobidae</taxon>
        <taxon>Acrobeloides</taxon>
    </lineage>
</organism>
<dbReference type="CDD" id="cd01040">
    <property type="entry name" value="Mb-like"/>
    <property type="match status" value="1"/>
</dbReference>
<name>A0A914BV76_9BILA</name>
<dbReference type="PANTHER" id="PTHR47768">
    <property type="entry name" value="GLOBIN RELATED-RELATED"/>
    <property type="match status" value="1"/>
</dbReference>
<dbReference type="WBParaSite" id="ACRNAN_Path_1080.g4131.t1">
    <property type="protein sequence ID" value="ACRNAN_Path_1080.g4131.t1"/>
    <property type="gene ID" value="ACRNAN_Path_1080.g4131"/>
</dbReference>
<proteinExistence type="inferred from homology"/>
<evidence type="ECO:0000313" key="4">
    <source>
        <dbReference type="WBParaSite" id="ACRNAN_Path_1080.g4131.t1"/>
    </source>
</evidence>
<evidence type="ECO:0000313" key="3">
    <source>
        <dbReference type="Proteomes" id="UP000887540"/>
    </source>
</evidence>
<dbReference type="GO" id="GO:0019825">
    <property type="term" value="F:oxygen binding"/>
    <property type="evidence" value="ECO:0007669"/>
    <property type="project" value="InterPro"/>
</dbReference>
<dbReference type="Pfam" id="PF00042">
    <property type="entry name" value="Globin"/>
    <property type="match status" value="1"/>
</dbReference>
<keyword evidence="3" id="KW-1185">Reference proteome</keyword>
<protein>
    <submittedName>
        <fullName evidence="4">Globin family profile domain-containing protein</fullName>
    </submittedName>
</protein>
<keyword evidence="1" id="KW-0408">Iron</keyword>
<comment type="similarity">
    <text evidence="1">Belongs to the globin family.</text>
</comment>
<evidence type="ECO:0000259" key="2">
    <source>
        <dbReference type="PROSITE" id="PS01033"/>
    </source>
</evidence>
<dbReference type="InterPro" id="IPR009050">
    <property type="entry name" value="Globin-like_sf"/>
</dbReference>
<reference evidence="4" key="1">
    <citation type="submission" date="2022-11" db="UniProtKB">
        <authorList>
            <consortium name="WormBaseParasite"/>
        </authorList>
    </citation>
    <scope>IDENTIFICATION</scope>
</reference>
<dbReference type="Gene3D" id="1.10.490.10">
    <property type="entry name" value="Globins"/>
    <property type="match status" value="1"/>
</dbReference>
<keyword evidence="1" id="KW-0479">Metal-binding</keyword>
<dbReference type="Proteomes" id="UP000887540">
    <property type="component" value="Unplaced"/>
</dbReference>
<dbReference type="PROSITE" id="PS01033">
    <property type="entry name" value="GLOBIN"/>
    <property type="match status" value="1"/>
</dbReference>
<keyword evidence="1" id="KW-0813">Transport</keyword>
<sequence>MSFRKMSQVLTYAKSILFPSKQDCLEKDLSIKPIEDYYDHWEANNSEKELIKLTWSNDFDFLFTLGSNIYIYIFEHNPKMKELFPGVHQYGENWQESKEFRKQALNFVQTLSFAVKNIYHMDEVADYLYKIGERHVRFADRGFKPEYWNIFQDAMEVSLEQQIASLPNFNESEQHEAIRVWRRLALYLITHLKRGYFERLNSNKDITL</sequence>
<dbReference type="GO" id="GO:0005344">
    <property type="term" value="F:oxygen carrier activity"/>
    <property type="evidence" value="ECO:0007669"/>
    <property type="project" value="UniProtKB-KW"/>
</dbReference>
<dbReference type="InterPro" id="IPR044399">
    <property type="entry name" value="Mb-like_M"/>
</dbReference>
<dbReference type="InterPro" id="IPR000971">
    <property type="entry name" value="Globin"/>
</dbReference>
<dbReference type="InterPro" id="IPR053341">
    <property type="entry name" value="Oxidative_stress_globin-like"/>
</dbReference>
<feature type="domain" description="Globin" evidence="2">
    <location>
        <begin position="42"/>
        <end position="197"/>
    </location>
</feature>